<dbReference type="InterPro" id="IPR000209">
    <property type="entry name" value="Peptidase_S8/S53_dom"/>
</dbReference>
<dbReference type="Pfam" id="PF02225">
    <property type="entry name" value="PA"/>
    <property type="match status" value="1"/>
</dbReference>
<evidence type="ECO:0000256" key="2">
    <source>
        <dbReference type="ARBA" id="ARBA00022670"/>
    </source>
</evidence>
<dbReference type="Gene3D" id="2.60.40.2310">
    <property type="match status" value="1"/>
</dbReference>
<dbReference type="InterPro" id="IPR015500">
    <property type="entry name" value="Peptidase_S8_subtilisin-rel"/>
</dbReference>
<dbReference type="Pfam" id="PF05922">
    <property type="entry name" value="Inhibitor_I9"/>
    <property type="match status" value="1"/>
</dbReference>
<evidence type="ECO:0000313" key="12">
    <source>
        <dbReference type="EMBL" id="KCW72065.1"/>
    </source>
</evidence>
<dbReference type="GO" id="GO:0005576">
    <property type="term" value="C:extracellular region"/>
    <property type="evidence" value="ECO:0000318"/>
    <property type="project" value="GO_Central"/>
</dbReference>
<dbReference type="PANTHER" id="PTHR10795">
    <property type="entry name" value="PROPROTEIN CONVERTASE SUBTILISIN/KEXIN"/>
    <property type="match status" value="1"/>
</dbReference>
<keyword evidence="3" id="KW-0732">Signal</keyword>
<dbReference type="InterPro" id="IPR045051">
    <property type="entry name" value="SBT"/>
</dbReference>
<dbReference type="EMBL" id="KK198757">
    <property type="protein sequence ID" value="KCW72065.1"/>
    <property type="molecule type" value="Genomic_DNA"/>
</dbReference>
<dbReference type="InterPro" id="IPR023827">
    <property type="entry name" value="Peptidase_S8_Asp-AS"/>
</dbReference>
<dbReference type="InterPro" id="IPR041469">
    <property type="entry name" value="Subtilisin-like_FN3"/>
</dbReference>
<dbReference type="GO" id="GO:0006508">
    <property type="term" value="P:proteolysis"/>
    <property type="evidence" value="ECO:0007669"/>
    <property type="project" value="UniProtKB-KW"/>
</dbReference>
<evidence type="ECO:0000256" key="5">
    <source>
        <dbReference type="ARBA" id="ARBA00022825"/>
    </source>
</evidence>
<dbReference type="Gene3D" id="3.40.50.200">
    <property type="entry name" value="Peptidase S8/S53 domain"/>
    <property type="match status" value="2"/>
</dbReference>
<evidence type="ECO:0000256" key="4">
    <source>
        <dbReference type="ARBA" id="ARBA00022801"/>
    </source>
</evidence>
<evidence type="ECO:0000259" key="9">
    <source>
        <dbReference type="Pfam" id="PF02225"/>
    </source>
</evidence>
<comment type="similarity">
    <text evidence="1 7">Belongs to the peptidase S8 family.</text>
</comment>
<evidence type="ECO:0000256" key="7">
    <source>
        <dbReference type="PROSITE-ProRule" id="PRU01240"/>
    </source>
</evidence>
<gene>
    <name evidence="12" type="ORF">EUGRSUZ_E00510</name>
</gene>
<keyword evidence="2" id="KW-0645">Protease</keyword>
<dbReference type="InParanoid" id="A0A059C2C6"/>
<dbReference type="Gene3D" id="3.50.30.30">
    <property type="match status" value="1"/>
</dbReference>
<dbReference type="CDD" id="cd02120">
    <property type="entry name" value="PA_subtilisin_like"/>
    <property type="match status" value="1"/>
</dbReference>
<dbReference type="SUPFAM" id="SSF52743">
    <property type="entry name" value="Subtilisin-like"/>
    <property type="match status" value="1"/>
</dbReference>
<dbReference type="FunFam" id="3.50.30.30:FF:000005">
    <property type="entry name" value="subtilisin-like protease SBT1.5"/>
    <property type="match status" value="1"/>
</dbReference>
<evidence type="ECO:0000259" key="10">
    <source>
        <dbReference type="Pfam" id="PF05922"/>
    </source>
</evidence>
<evidence type="ECO:0008006" key="13">
    <source>
        <dbReference type="Google" id="ProtNLM"/>
    </source>
</evidence>
<dbReference type="Gramene" id="KCW72065">
    <property type="protein sequence ID" value="KCW72065"/>
    <property type="gene ID" value="EUGRSUZ_E00510"/>
</dbReference>
<keyword evidence="6" id="KW-0325">Glycoprotein</keyword>
<name>A0A059C2C6_EUCGR</name>
<dbReference type="InterPro" id="IPR036852">
    <property type="entry name" value="Peptidase_S8/S53_dom_sf"/>
</dbReference>
<evidence type="ECO:0000259" key="8">
    <source>
        <dbReference type="Pfam" id="PF00082"/>
    </source>
</evidence>
<dbReference type="Pfam" id="PF00082">
    <property type="entry name" value="Peptidase_S8"/>
    <property type="match status" value="1"/>
</dbReference>
<evidence type="ECO:0000259" key="11">
    <source>
        <dbReference type="Pfam" id="PF17766"/>
    </source>
</evidence>
<evidence type="ECO:0000256" key="6">
    <source>
        <dbReference type="ARBA" id="ARBA00023180"/>
    </source>
</evidence>
<dbReference type="InterPro" id="IPR010259">
    <property type="entry name" value="S8pro/Inhibitor_I9"/>
</dbReference>
<dbReference type="PROSITE" id="PS00136">
    <property type="entry name" value="SUBTILASE_ASP"/>
    <property type="match status" value="1"/>
</dbReference>
<dbReference type="Pfam" id="PF17766">
    <property type="entry name" value="fn3_6"/>
    <property type="match status" value="1"/>
</dbReference>
<keyword evidence="4" id="KW-0378">Hydrolase</keyword>
<dbReference type="InterPro" id="IPR037045">
    <property type="entry name" value="S8pro/Inhibitor_I9_sf"/>
</dbReference>
<feature type="domain" description="PA" evidence="9">
    <location>
        <begin position="258"/>
        <end position="336"/>
    </location>
</feature>
<dbReference type="PROSITE" id="PS51892">
    <property type="entry name" value="SUBTILASE"/>
    <property type="match status" value="1"/>
</dbReference>
<feature type="domain" description="Subtilisin-like protease fibronectin type-III" evidence="11">
    <location>
        <begin position="480"/>
        <end position="582"/>
    </location>
</feature>
<feature type="domain" description="Peptidase S8/S53" evidence="8">
    <location>
        <begin position="65"/>
        <end position="395"/>
    </location>
</feature>
<feature type="domain" description="Inhibitor I9" evidence="10">
    <location>
        <begin position="1"/>
        <end position="42"/>
    </location>
</feature>
<protein>
    <recommendedName>
        <fullName evidence="13">Subtilisin-like protease fibronectin type-III domain-containing protein</fullName>
    </recommendedName>
</protein>
<dbReference type="Gene3D" id="3.30.70.80">
    <property type="entry name" value="Peptidase S8 propeptide/proteinase inhibitor I9"/>
    <property type="match status" value="1"/>
</dbReference>
<dbReference type="AlphaFoldDB" id="A0A059C2C6"/>
<organism evidence="12">
    <name type="scientific">Eucalyptus grandis</name>
    <name type="common">Flooded gum</name>
    <dbReference type="NCBI Taxonomy" id="71139"/>
    <lineage>
        <taxon>Eukaryota</taxon>
        <taxon>Viridiplantae</taxon>
        <taxon>Streptophyta</taxon>
        <taxon>Embryophyta</taxon>
        <taxon>Tracheophyta</taxon>
        <taxon>Spermatophyta</taxon>
        <taxon>Magnoliopsida</taxon>
        <taxon>eudicotyledons</taxon>
        <taxon>Gunneridae</taxon>
        <taxon>Pentapetalae</taxon>
        <taxon>rosids</taxon>
        <taxon>malvids</taxon>
        <taxon>Myrtales</taxon>
        <taxon>Myrtaceae</taxon>
        <taxon>Myrtoideae</taxon>
        <taxon>Eucalypteae</taxon>
        <taxon>Eucalyptus</taxon>
    </lineage>
</organism>
<keyword evidence="5" id="KW-0720">Serine protease</keyword>
<evidence type="ECO:0000256" key="1">
    <source>
        <dbReference type="ARBA" id="ARBA00011073"/>
    </source>
</evidence>
<evidence type="ECO:0000256" key="3">
    <source>
        <dbReference type="ARBA" id="ARBA00022729"/>
    </source>
</evidence>
<dbReference type="InterPro" id="IPR003137">
    <property type="entry name" value="PA_domain"/>
</dbReference>
<accession>A0A059C2C6</accession>
<comment type="caution">
    <text evidence="7">Lacks conserved residue(s) required for the propagation of feature annotation.</text>
</comment>
<proteinExistence type="inferred from homology"/>
<dbReference type="GO" id="GO:0004252">
    <property type="term" value="F:serine-type endopeptidase activity"/>
    <property type="evidence" value="ECO:0000318"/>
    <property type="project" value="GO_Central"/>
</dbReference>
<reference evidence="12" key="1">
    <citation type="submission" date="2013-07" db="EMBL/GenBank/DDBJ databases">
        <title>The genome of Eucalyptus grandis.</title>
        <authorList>
            <person name="Schmutz J."/>
            <person name="Hayes R."/>
            <person name="Myburg A."/>
            <person name="Tuskan G."/>
            <person name="Grattapaglia D."/>
            <person name="Rokhsar D.S."/>
        </authorList>
    </citation>
    <scope>NUCLEOTIDE SEQUENCE</scope>
    <source>
        <tissue evidence="12">Leaf extractions</tissue>
    </source>
</reference>
<dbReference type="PRINTS" id="PR00723">
    <property type="entry name" value="SUBTILISIN"/>
</dbReference>
<sequence>MVHSYRHALSGFAAKLTAEEAKAIREKDGVLYVRPEKVLSLHTTHTPDFLGLHQGVGLWKDSNYGKGVIIGVLDTGIFPDHPSFSDTGVPPPPAKWKGRCDFNGTSCNNKLIGARSFLGSSNTVAQAAPPYDGEGHGTHTSSTAAGAFVRNAGVFGNANGTAIGIAPLAHLAIYKACDILGCFDSNVLAGLDAAIEDGVDVLSISLGGSSQRFVDDLLATRASSIDRSIKATAQLGNGQEFDGETLYQPHDFHPAPLPLVYPRDCLPGLLNRSEVQGKVVLCGSDEKGRVEKGKWVKDVGGVAMILVNDVAAGYTTFAEAHVLPAVHVSYVAGRQIKRYLSTASAPKATILFKGTQIIGRSVAPAVTFFSSRGPNVQSPGILKPDIIGPGLNILAGWPFPIDKSTDKKHAFNKPYPANIFSTGAGHVNASKAVDPGLIYDIRPTDYVPYLCGLNYTDSEVEIIVRKKVTCSSIKSIPDYQLNYPSISVRFEGTVTKVSVKRTVRNVGPAESRYRSVIDPIMGLDSIVVYPRDLVFTKENQTASYRVDFTRRIDRKPTSETAYAQGAIRWVSAQHSVRTPVAVVLVFE</sequence>